<organism evidence="2 3">
    <name type="scientific">Streptomyces cinerochromogenes</name>
    <dbReference type="NCBI Taxonomy" id="66422"/>
    <lineage>
        <taxon>Bacteria</taxon>
        <taxon>Bacillati</taxon>
        <taxon>Actinomycetota</taxon>
        <taxon>Actinomycetes</taxon>
        <taxon>Kitasatosporales</taxon>
        <taxon>Streptomycetaceae</taxon>
        <taxon>Streptomyces</taxon>
    </lineage>
</organism>
<dbReference type="PANTHER" id="PTHR42722:SF1">
    <property type="entry name" value="VALINE DEHYDROGENASE"/>
    <property type="match status" value="1"/>
</dbReference>
<evidence type="ECO:0008006" key="4">
    <source>
        <dbReference type="Google" id="ProtNLM"/>
    </source>
</evidence>
<accession>A0ABW7BHP0</accession>
<comment type="caution">
    <text evidence="2">The sequence shown here is derived from an EMBL/GenBank/DDBJ whole genome shotgun (WGS) entry which is preliminary data.</text>
</comment>
<dbReference type="InterPro" id="IPR036291">
    <property type="entry name" value="NAD(P)-bd_dom_sf"/>
</dbReference>
<evidence type="ECO:0000256" key="1">
    <source>
        <dbReference type="SAM" id="MobiDB-lite"/>
    </source>
</evidence>
<dbReference type="Proteomes" id="UP001604267">
    <property type="component" value="Unassembled WGS sequence"/>
</dbReference>
<name>A0ABW7BHP0_9ACTN</name>
<dbReference type="InterPro" id="IPR016211">
    <property type="entry name" value="Glu/Phe/Leu/Val/Trp_DH_bac/arc"/>
</dbReference>
<dbReference type="PANTHER" id="PTHR42722">
    <property type="entry name" value="LEUCINE DEHYDROGENASE"/>
    <property type="match status" value="1"/>
</dbReference>
<dbReference type="EMBL" id="JBICYV010000028">
    <property type="protein sequence ID" value="MFG3016286.1"/>
    <property type="molecule type" value="Genomic_DNA"/>
</dbReference>
<keyword evidence="3" id="KW-1185">Reference proteome</keyword>
<protein>
    <recommendedName>
        <fullName evidence="4">6-phosphogluconate dehydrogenase NADP-binding domain-containing protein</fullName>
    </recommendedName>
</protein>
<sequence>MAGLGRVGAGLARLLATEGAALTMTDVDPAKRGISDELGCRAVVGPANNQLATPDVADLIHAVSVEVHRLAAEEARARVDAIEDTVTELLRTAESQGRTPAQAAGELARRRLAATSDPAAA</sequence>
<dbReference type="SUPFAM" id="SSF51735">
    <property type="entry name" value="NAD(P)-binding Rossmann-fold domains"/>
    <property type="match status" value="1"/>
</dbReference>
<reference evidence="2 3" key="1">
    <citation type="submission" date="2024-10" db="EMBL/GenBank/DDBJ databases">
        <title>The Natural Products Discovery Center: Release of the First 8490 Sequenced Strains for Exploring Actinobacteria Biosynthetic Diversity.</title>
        <authorList>
            <person name="Kalkreuter E."/>
            <person name="Kautsar S.A."/>
            <person name="Yang D."/>
            <person name="Bader C.D."/>
            <person name="Teijaro C.N."/>
            <person name="Fluegel L."/>
            <person name="Davis C.M."/>
            <person name="Simpson J.R."/>
            <person name="Lauterbach L."/>
            <person name="Steele A.D."/>
            <person name="Gui C."/>
            <person name="Meng S."/>
            <person name="Li G."/>
            <person name="Viehrig K."/>
            <person name="Ye F."/>
            <person name="Su P."/>
            <person name="Kiefer A.F."/>
            <person name="Nichols A."/>
            <person name="Cepeda A.J."/>
            <person name="Yan W."/>
            <person name="Fan B."/>
            <person name="Jiang Y."/>
            <person name="Adhikari A."/>
            <person name="Zheng C.-J."/>
            <person name="Schuster L."/>
            <person name="Cowan T.M."/>
            <person name="Smanski M.J."/>
            <person name="Chevrette M.G."/>
            <person name="De Carvalho L.P.S."/>
            <person name="Shen B."/>
        </authorList>
    </citation>
    <scope>NUCLEOTIDE SEQUENCE [LARGE SCALE GENOMIC DNA]</scope>
    <source>
        <strain evidence="2 3">NPDC048320</strain>
    </source>
</reference>
<proteinExistence type="predicted"/>
<feature type="region of interest" description="Disordered" evidence="1">
    <location>
        <begin position="93"/>
        <end position="121"/>
    </location>
</feature>
<dbReference type="RefSeq" id="WP_392824921.1">
    <property type="nucleotide sequence ID" value="NZ_JBICYV010000028.1"/>
</dbReference>
<gene>
    <name evidence="2" type="ORF">ACGFZB_38785</name>
</gene>
<evidence type="ECO:0000313" key="2">
    <source>
        <dbReference type="EMBL" id="MFG3016286.1"/>
    </source>
</evidence>
<evidence type="ECO:0000313" key="3">
    <source>
        <dbReference type="Proteomes" id="UP001604267"/>
    </source>
</evidence>